<feature type="coiled-coil region" evidence="1">
    <location>
        <begin position="188"/>
        <end position="239"/>
    </location>
</feature>
<reference evidence="4 5" key="1">
    <citation type="submission" date="2024-11" db="EMBL/GenBank/DDBJ databases">
        <authorList>
            <person name="Kaparullina E.N."/>
            <person name="Delegan Y.A."/>
            <person name="Doronina N.V."/>
        </authorList>
    </citation>
    <scope>NUCLEOTIDE SEQUENCE [LARGE SCALE GENOMIC DNA]</scope>
    <source>
        <strain evidence="4 5">7sh_L</strain>
    </source>
</reference>
<feature type="transmembrane region" description="Helical" evidence="2">
    <location>
        <begin position="274"/>
        <end position="293"/>
    </location>
</feature>
<evidence type="ECO:0000313" key="4">
    <source>
        <dbReference type="EMBL" id="MFJ5446452.1"/>
    </source>
</evidence>
<proteinExistence type="predicted"/>
<feature type="domain" description="EF-hand" evidence="3">
    <location>
        <begin position="197"/>
        <end position="232"/>
    </location>
</feature>
<dbReference type="EMBL" id="JBIWXY010000001">
    <property type="protein sequence ID" value="MFJ5446452.1"/>
    <property type="molecule type" value="Genomic_DNA"/>
</dbReference>
<name>A0ABW8GMP8_9PROT</name>
<evidence type="ECO:0000256" key="1">
    <source>
        <dbReference type="SAM" id="Coils"/>
    </source>
</evidence>
<accession>A0ABW8GMP8</accession>
<feature type="transmembrane region" description="Helical" evidence="2">
    <location>
        <begin position="9"/>
        <end position="27"/>
    </location>
</feature>
<keyword evidence="2" id="KW-0812">Transmembrane</keyword>
<dbReference type="InterPro" id="IPR002048">
    <property type="entry name" value="EF_hand_dom"/>
</dbReference>
<evidence type="ECO:0000256" key="2">
    <source>
        <dbReference type="SAM" id="Phobius"/>
    </source>
</evidence>
<comment type="caution">
    <text evidence="4">The sequence shown here is derived from an EMBL/GenBank/DDBJ whole genome shotgun (WGS) entry which is preliminary data.</text>
</comment>
<dbReference type="RefSeq" id="WP_400881750.1">
    <property type="nucleotide sequence ID" value="NZ_JBIWXY010000001.1"/>
</dbReference>
<sequence>MLRCWRQHYVDLLTSVSHLALLLIGIQFGRPDVWQWCLGLVALVSGLAWVANYRRVRAIADLPTSRINSAAQGYVELYGRALTDPEHLIVSPFSALRCVWYRYKVYRKHGHHGWRLEHQGVSHETFIMTDGNGQCFVDPDHAEVMGAERRVTYQADYKRVEEILFGGSIYVLGELTTVGGANTPLNPREDVSALLAEWKQDKANLLQRFDLDGNGEIDLKEWELARRAAAREVEKQHREWRATAGVHVIRAPADGRIFLLSSLSPQRLRQQYQCWSWVHLLILIVAIGAFFWVGEHPW</sequence>
<keyword evidence="1" id="KW-0175">Coiled coil</keyword>
<feature type="transmembrane region" description="Helical" evidence="2">
    <location>
        <begin position="33"/>
        <end position="51"/>
    </location>
</feature>
<organism evidence="4 5">
    <name type="scientific">Methylobacillus methanolivorans</name>
    <dbReference type="NCBI Taxonomy" id="1848927"/>
    <lineage>
        <taxon>Bacteria</taxon>
        <taxon>Pseudomonadati</taxon>
        <taxon>Pseudomonadota</taxon>
        <taxon>Betaproteobacteria</taxon>
        <taxon>Nitrosomonadales</taxon>
        <taxon>Methylophilaceae</taxon>
        <taxon>Methylobacillus</taxon>
    </lineage>
</organism>
<dbReference type="InterPro" id="IPR018247">
    <property type="entry name" value="EF_Hand_1_Ca_BS"/>
</dbReference>
<dbReference type="PROSITE" id="PS50222">
    <property type="entry name" value="EF_HAND_2"/>
    <property type="match status" value="1"/>
</dbReference>
<keyword evidence="2" id="KW-1133">Transmembrane helix</keyword>
<gene>
    <name evidence="4" type="ORF">ACIKP9_09450</name>
</gene>
<keyword evidence="5" id="KW-1185">Reference proteome</keyword>
<keyword evidence="2" id="KW-0472">Membrane</keyword>
<dbReference type="Proteomes" id="UP001617669">
    <property type="component" value="Unassembled WGS sequence"/>
</dbReference>
<evidence type="ECO:0000313" key="5">
    <source>
        <dbReference type="Proteomes" id="UP001617669"/>
    </source>
</evidence>
<protein>
    <recommendedName>
        <fullName evidence="3">EF-hand domain-containing protein</fullName>
    </recommendedName>
</protein>
<evidence type="ECO:0000259" key="3">
    <source>
        <dbReference type="PROSITE" id="PS50222"/>
    </source>
</evidence>
<dbReference type="PROSITE" id="PS00018">
    <property type="entry name" value="EF_HAND_1"/>
    <property type="match status" value="1"/>
</dbReference>